<dbReference type="AlphaFoldDB" id="A0A6C0DMA7"/>
<reference evidence="1" key="1">
    <citation type="journal article" date="2020" name="Nature">
        <title>Giant virus diversity and host interactions through global metagenomics.</title>
        <authorList>
            <person name="Schulz F."/>
            <person name="Roux S."/>
            <person name="Paez-Espino D."/>
            <person name="Jungbluth S."/>
            <person name="Walsh D.A."/>
            <person name="Denef V.J."/>
            <person name="McMahon K.D."/>
            <person name="Konstantinidis K.T."/>
            <person name="Eloe-Fadrosh E.A."/>
            <person name="Kyrpides N.C."/>
            <person name="Woyke T."/>
        </authorList>
    </citation>
    <scope>NUCLEOTIDE SEQUENCE</scope>
    <source>
        <strain evidence="1">GVMAG-M-3300023174-24</strain>
    </source>
</reference>
<evidence type="ECO:0000313" key="1">
    <source>
        <dbReference type="EMBL" id="QHT17472.1"/>
    </source>
</evidence>
<dbReference type="EMBL" id="MN739637">
    <property type="protein sequence ID" value="QHT17472.1"/>
    <property type="molecule type" value="Genomic_DNA"/>
</dbReference>
<protein>
    <submittedName>
        <fullName evidence="1">Uncharacterized protein</fullName>
    </submittedName>
</protein>
<name>A0A6C0DMA7_9ZZZZ</name>
<organism evidence="1">
    <name type="scientific">viral metagenome</name>
    <dbReference type="NCBI Taxonomy" id="1070528"/>
    <lineage>
        <taxon>unclassified sequences</taxon>
        <taxon>metagenomes</taxon>
        <taxon>organismal metagenomes</taxon>
    </lineage>
</organism>
<accession>A0A6C0DMA7</accession>
<proteinExistence type="predicted"/>
<sequence length="232" mass="28204">MESIQHITTDYVLFIKNFLINYGYTKYCKLVYERDDHQIQDYKKYLVDSLEDQEIWDKLFDELYYPLKYFYTIMSNHHDDDHVNIINSKTSSHIYKCLTFQEYIDSKITLKRVGPADYTSFAKNMYDENFRNNLIFQYESEMLKNTLKNKLIYLIQLQVKYMTYNIEYLTETEQTEILQYLDIIPYFEYLGKNNWSPETIMNNAIDTNEDEKQFEFLELEQKVLAMISSRLL</sequence>